<dbReference type="InterPro" id="IPR028349">
    <property type="entry name" value="PafC-like"/>
</dbReference>
<accession>A0ABU1WUI9</accession>
<keyword evidence="4" id="KW-0238">DNA-binding</keyword>
<evidence type="ECO:0000313" key="4">
    <source>
        <dbReference type="EMBL" id="MDR7152967.1"/>
    </source>
</evidence>
<keyword evidence="1" id="KW-0805">Transcription regulation</keyword>
<dbReference type="Proteomes" id="UP001265700">
    <property type="component" value="Unassembled WGS sequence"/>
</dbReference>
<dbReference type="PROSITE" id="PS51000">
    <property type="entry name" value="HTH_DEOR_2"/>
    <property type="match status" value="1"/>
</dbReference>
<evidence type="ECO:0000259" key="3">
    <source>
        <dbReference type="PROSITE" id="PS51000"/>
    </source>
</evidence>
<dbReference type="PROSITE" id="PS52050">
    <property type="entry name" value="WYL"/>
    <property type="match status" value="1"/>
</dbReference>
<dbReference type="InterPro" id="IPR001034">
    <property type="entry name" value="DeoR_HTH"/>
</dbReference>
<dbReference type="SUPFAM" id="SSF46785">
    <property type="entry name" value="Winged helix' DNA-binding domain"/>
    <property type="match status" value="1"/>
</dbReference>
<dbReference type="InterPro" id="IPR013196">
    <property type="entry name" value="HTH_11"/>
</dbReference>
<protein>
    <submittedName>
        <fullName evidence="4">DNA-binding transcriptional regulator YafY</fullName>
    </submittedName>
</protein>
<dbReference type="PANTHER" id="PTHR34580:SF3">
    <property type="entry name" value="PROTEIN PAFB"/>
    <property type="match status" value="1"/>
</dbReference>
<dbReference type="PIRSF" id="PIRSF016838">
    <property type="entry name" value="PafC"/>
    <property type="match status" value="1"/>
</dbReference>
<dbReference type="InterPro" id="IPR051534">
    <property type="entry name" value="CBASS_pafABC_assoc_protein"/>
</dbReference>
<proteinExistence type="predicted"/>
<sequence>MLSSSSRLLRVLSLLQTRSHWAGPELAERLAVHPRTLRRDIDRLRQLGYPIHASSGVAGGYAFRAGRSLPPLLLDDEEALAVAIALQIAAAGTVSGVEESSLRALVKLEQVMPARLRRRTDALRSAILPMQRIGPTIDAGVLATLATACRDQLQVGFAYRDVKGRSTARMVEPQGLVHTGNHWYLVAWDPARDDWRTFRIDRVESEPVNGVHFAPRPGPGGGDLRAYVAGGIAVDIQGEEARVVLHQPMEVMAPRIPPAAALLEAIDDTRCLMRCPAHQLDWLVYWLMSLNVEFEAQAPPALIDRLRAAGERVARALGGMAGTRPIYGNRRK</sequence>
<keyword evidence="2" id="KW-0804">Transcription</keyword>
<dbReference type="Gene3D" id="1.10.10.10">
    <property type="entry name" value="Winged helix-like DNA-binding domain superfamily/Winged helix DNA-binding domain"/>
    <property type="match status" value="1"/>
</dbReference>
<reference evidence="4 5" key="1">
    <citation type="submission" date="2023-07" db="EMBL/GenBank/DDBJ databases">
        <title>Sorghum-associated microbial communities from plants grown in Nebraska, USA.</title>
        <authorList>
            <person name="Schachtman D."/>
        </authorList>
    </citation>
    <scope>NUCLEOTIDE SEQUENCE [LARGE SCALE GENOMIC DNA]</scope>
    <source>
        <strain evidence="4 5">4249</strain>
    </source>
</reference>
<organism evidence="4 5">
    <name type="scientific">Hydrogenophaga palleronii</name>
    <dbReference type="NCBI Taxonomy" id="65655"/>
    <lineage>
        <taxon>Bacteria</taxon>
        <taxon>Pseudomonadati</taxon>
        <taxon>Pseudomonadota</taxon>
        <taxon>Betaproteobacteria</taxon>
        <taxon>Burkholderiales</taxon>
        <taxon>Comamonadaceae</taxon>
        <taxon>Hydrogenophaga</taxon>
    </lineage>
</organism>
<comment type="caution">
    <text evidence="4">The sequence shown here is derived from an EMBL/GenBank/DDBJ whole genome shotgun (WGS) entry which is preliminary data.</text>
</comment>
<dbReference type="EMBL" id="JAVDWU010000016">
    <property type="protein sequence ID" value="MDR7152967.1"/>
    <property type="molecule type" value="Genomic_DNA"/>
</dbReference>
<gene>
    <name evidence="4" type="ORF">J2W49_004946</name>
</gene>
<dbReference type="PANTHER" id="PTHR34580">
    <property type="match status" value="1"/>
</dbReference>
<evidence type="ECO:0000313" key="5">
    <source>
        <dbReference type="Proteomes" id="UP001265700"/>
    </source>
</evidence>
<dbReference type="RefSeq" id="WP_310322233.1">
    <property type="nucleotide sequence ID" value="NZ_JAVDWU010000016.1"/>
</dbReference>
<keyword evidence="5" id="KW-1185">Reference proteome</keyword>
<dbReference type="InterPro" id="IPR036390">
    <property type="entry name" value="WH_DNA-bd_sf"/>
</dbReference>
<dbReference type="Pfam" id="PF25583">
    <property type="entry name" value="WCX"/>
    <property type="match status" value="1"/>
</dbReference>
<dbReference type="GO" id="GO:0003677">
    <property type="term" value="F:DNA binding"/>
    <property type="evidence" value="ECO:0007669"/>
    <property type="project" value="UniProtKB-KW"/>
</dbReference>
<dbReference type="InterPro" id="IPR036388">
    <property type="entry name" value="WH-like_DNA-bd_sf"/>
</dbReference>
<feature type="domain" description="HTH deoR-type" evidence="3">
    <location>
        <begin position="4"/>
        <end position="59"/>
    </location>
</feature>
<dbReference type="Pfam" id="PF13280">
    <property type="entry name" value="WYL"/>
    <property type="match status" value="1"/>
</dbReference>
<name>A0ABU1WUI9_9BURK</name>
<evidence type="ECO:0000256" key="2">
    <source>
        <dbReference type="ARBA" id="ARBA00023163"/>
    </source>
</evidence>
<dbReference type="InterPro" id="IPR026881">
    <property type="entry name" value="WYL_dom"/>
</dbReference>
<dbReference type="InterPro" id="IPR057727">
    <property type="entry name" value="WCX_dom"/>
</dbReference>
<dbReference type="Pfam" id="PF08279">
    <property type="entry name" value="HTH_11"/>
    <property type="match status" value="1"/>
</dbReference>
<evidence type="ECO:0000256" key="1">
    <source>
        <dbReference type="ARBA" id="ARBA00023015"/>
    </source>
</evidence>